<feature type="domain" description="Hflx-type G" evidence="5">
    <location>
        <begin position="436"/>
        <end position="602"/>
    </location>
</feature>
<dbReference type="InterPro" id="IPR006073">
    <property type="entry name" value="GTP-bd"/>
</dbReference>
<evidence type="ECO:0000313" key="7">
    <source>
        <dbReference type="Proteomes" id="UP000244005"/>
    </source>
</evidence>
<dbReference type="GO" id="GO:0005525">
    <property type="term" value="F:GTP binding"/>
    <property type="evidence" value="ECO:0007669"/>
    <property type="project" value="UniProtKB-KW"/>
</dbReference>
<dbReference type="Proteomes" id="UP000244005">
    <property type="component" value="Unassembled WGS sequence"/>
</dbReference>
<dbReference type="InterPro" id="IPR025121">
    <property type="entry name" value="GTPase_HflX_N"/>
</dbReference>
<dbReference type="InterPro" id="IPR030394">
    <property type="entry name" value="G_HFLX_dom"/>
</dbReference>
<dbReference type="OMA" id="VEHRKRY"/>
<dbReference type="Pfam" id="PF16360">
    <property type="entry name" value="GTP-bdg_M"/>
    <property type="match status" value="1"/>
</dbReference>
<sequence length="658" mass="72776">MAEIRSVAGAGAGAGTCSAAKIVAGRFDRRVPRFSAGVSFSRGLSKIARSRAELSPRSLDCRASFSCGGVSRSSLKHAGTGLWSVSSASKSTSTAIGLGDYESSSRVRVELLRVSCVLSDETSSSAVGNRRRERGPKIVNKSDGILELDKDRRVNRLDTLDVDEIETEYSDEIEGWTDSDDGEISEFEGDEEEWWDKEVLEEEEEDGLQTPSTAIVGTTEAVEEDVARFKLRNGREVYGERTYLVGIDRKGAGQRSAFGIKDSLAELAQLADTAGLSVVGSTYQKLDITNPRTYIGMGKVAEIQAAVRAFKVETIIFDDELSPGQLRNLEKAFEGDVRVCDRTALILDIFQQRAATREAALQVELAQCEYQLPRLTRMWTHLERQAGGMVKGMGEKQIEVDKRILRSKISGLKRQLDSVRDHRQQYRDRRAAVPIPVVSLVGYTNAGKSTFLNRLSGADVLAEDRLFATLDPTTRRVQLPSGKECLFTDTVGFIQKLPTQLVAAFRATLEEITDSTILVHMVDISHPMAELQMEAVDNVLDELDVNHIPFLTVWNKIDRAKNASELRAEAAERDDIICLSALTGEGVDSFYDAVERNIKDLLVWVEAVVPYDQGDLISLIHRLGIVDTEEYTEQGTLIRAHVPLALSRKMLHLRQAMT</sequence>
<dbReference type="SUPFAM" id="SSF52540">
    <property type="entry name" value="P-loop containing nucleoside triphosphate hydrolases"/>
    <property type="match status" value="1"/>
</dbReference>
<dbReference type="InterPro" id="IPR032305">
    <property type="entry name" value="GTP-bd_M"/>
</dbReference>
<evidence type="ECO:0000256" key="4">
    <source>
        <dbReference type="ARBA" id="ARBA00023134"/>
    </source>
</evidence>
<keyword evidence="3" id="KW-0460">Magnesium</keyword>
<dbReference type="NCBIfam" id="TIGR03156">
    <property type="entry name" value="GTP_HflX"/>
    <property type="match status" value="1"/>
</dbReference>
<dbReference type="Pfam" id="PF01926">
    <property type="entry name" value="MMR_HSR1"/>
    <property type="match status" value="1"/>
</dbReference>
<dbReference type="CDD" id="cd01878">
    <property type="entry name" value="HflX"/>
    <property type="match status" value="1"/>
</dbReference>
<dbReference type="GO" id="GO:0046872">
    <property type="term" value="F:metal ion binding"/>
    <property type="evidence" value="ECO:0007669"/>
    <property type="project" value="UniProtKB-KW"/>
</dbReference>
<evidence type="ECO:0000256" key="2">
    <source>
        <dbReference type="ARBA" id="ARBA00022741"/>
    </source>
</evidence>
<keyword evidence="1" id="KW-0479">Metal-binding</keyword>
<proteinExistence type="inferred from homology"/>
<evidence type="ECO:0000313" key="6">
    <source>
        <dbReference type="EMBL" id="PTQ36411.1"/>
    </source>
</evidence>
<name>A0A2R6WRD5_MARPO</name>
<dbReference type="PRINTS" id="PR00326">
    <property type="entry name" value="GTP1OBG"/>
</dbReference>
<dbReference type="InterPro" id="IPR045498">
    <property type="entry name" value="HflX_C"/>
</dbReference>
<keyword evidence="2" id="KW-0547">Nucleotide-binding</keyword>
<dbReference type="GO" id="GO:0005737">
    <property type="term" value="C:cytoplasm"/>
    <property type="evidence" value="ECO:0000318"/>
    <property type="project" value="GO_Central"/>
</dbReference>
<dbReference type="InterPro" id="IPR016496">
    <property type="entry name" value="GTPase_HflX"/>
</dbReference>
<organism evidence="6 7">
    <name type="scientific">Marchantia polymorpha</name>
    <name type="common">Common liverwort</name>
    <name type="synonym">Marchantia aquatica</name>
    <dbReference type="NCBI Taxonomy" id="3197"/>
    <lineage>
        <taxon>Eukaryota</taxon>
        <taxon>Viridiplantae</taxon>
        <taxon>Streptophyta</taxon>
        <taxon>Embryophyta</taxon>
        <taxon>Marchantiophyta</taxon>
        <taxon>Marchantiopsida</taxon>
        <taxon>Marchantiidae</taxon>
        <taxon>Marchantiales</taxon>
        <taxon>Marchantiaceae</taxon>
        <taxon>Marchantia</taxon>
    </lineage>
</organism>
<dbReference type="Gene3D" id="3.40.50.11060">
    <property type="entry name" value="GTPase HflX, N-terminal domain"/>
    <property type="match status" value="1"/>
</dbReference>
<evidence type="ECO:0000256" key="3">
    <source>
        <dbReference type="ARBA" id="ARBA00022842"/>
    </source>
</evidence>
<dbReference type="Gene3D" id="6.10.250.2860">
    <property type="match status" value="1"/>
</dbReference>
<dbReference type="PROSITE" id="PS51705">
    <property type="entry name" value="G_HFLX"/>
    <property type="match status" value="1"/>
</dbReference>
<protein>
    <recommendedName>
        <fullName evidence="5">Hflx-type G domain-containing protein</fullName>
    </recommendedName>
</protein>
<dbReference type="OrthoDB" id="10268034at2759"/>
<dbReference type="PANTHER" id="PTHR10229:SF0">
    <property type="entry name" value="GTP-BINDING PROTEIN 6-RELATED"/>
    <property type="match status" value="1"/>
</dbReference>
<dbReference type="AlphaFoldDB" id="A0A2R6WRD5"/>
<dbReference type="Gene3D" id="3.40.50.300">
    <property type="entry name" value="P-loop containing nucleotide triphosphate hydrolases"/>
    <property type="match status" value="1"/>
</dbReference>
<gene>
    <name evidence="6" type="ORF">MARPO_0064s0088</name>
</gene>
<dbReference type="Gramene" id="Mp8g01100.1">
    <property type="protein sequence ID" value="Mp8g01100.1.cds"/>
    <property type="gene ID" value="Mp8g01100"/>
</dbReference>
<keyword evidence="4" id="KW-0342">GTP-binding</keyword>
<dbReference type="InterPro" id="IPR042108">
    <property type="entry name" value="GTPase_HflX_N_sf"/>
</dbReference>
<dbReference type="FunFam" id="3.40.50.300:FF:000173">
    <property type="entry name" value="GTPase HflX"/>
    <property type="match status" value="1"/>
</dbReference>
<dbReference type="Pfam" id="PF19275">
    <property type="entry name" value="HflX_C"/>
    <property type="match status" value="1"/>
</dbReference>
<accession>A0A2R6WRD5</accession>
<keyword evidence="7" id="KW-1185">Reference proteome</keyword>
<dbReference type="EMBL" id="KZ772736">
    <property type="protein sequence ID" value="PTQ36411.1"/>
    <property type="molecule type" value="Genomic_DNA"/>
</dbReference>
<evidence type="ECO:0000259" key="5">
    <source>
        <dbReference type="PROSITE" id="PS51705"/>
    </source>
</evidence>
<evidence type="ECO:0000256" key="1">
    <source>
        <dbReference type="ARBA" id="ARBA00022723"/>
    </source>
</evidence>
<dbReference type="HAMAP" id="MF_00900">
    <property type="entry name" value="GTPase_HflX"/>
    <property type="match status" value="1"/>
</dbReference>
<dbReference type="Pfam" id="PF13167">
    <property type="entry name" value="GTP-bdg_N"/>
    <property type="match status" value="1"/>
</dbReference>
<dbReference type="FunFam" id="3.40.50.11060:FF:000006">
    <property type="entry name" value="Predicted protein"/>
    <property type="match status" value="1"/>
</dbReference>
<dbReference type="InterPro" id="IPR027417">
    <property type="entry name" value="P-loop_NTPase"/>
</dbReference>
<dbReference type="GO" id="GO:0003729">
    <property type="term" value="F:mRNA binding"/>
    <property type="evidence" value="ECO:0007669"/>
    <property type="project" value="EnsemblPlants"/>
</dbReference>
<dbReference type="PANTHER" id="PTHR10229">
    <property type="entry name" value="GTP-BINDING PROTEIN HFLX"/>
    <property type="match status" value="1"/>
</dbReference>
<dbReference type="GO" id="GO:0043022">
    <property type="term" value="F:ribosome binding"/>
    <property type="evidence" value="ECO:0000318"/>
    <property type="project" value="GO_Central"/>
</dbReference>
<reference evidence="7" key="1">
    <citation type="journal article" date="2017" name="Cell">
        <title>Insights into land plant evolution garnered from the Marchantia polymorpha genome.</title>
        <authorList>
            <person name="Bowman J.L."/>
            <person name="Kohchi T."/>
            <person name="Yamato K.T."/>
            <person name="Jenkins J."/>
            <person name="Shu S."/>
            <person name="Ishizaki K."/>
            <person name="Yamaoka S."/>
            <person name="Nishihama R."/>
            <person name="Nakamura Y."/>
            <person name="Berger F."/>
            <person name="Adam C."/>
            <person name="Aki S.S."/>
            <person name="Althoff F."/>
            <person name="Araki T."/>
            <person name="Arteaga-Vazquez M.A."/>
            <person name="Balasubrmanian S."/>
            <person name="Barry K."/>
            <person name="Bauer D."/>
            <person name="Boehm C.R."/>
            <person name="Briginshaw L."/>
            <person name="Caballero-Perez J."/>
            <person name="Catarino B."/>
            <person name="Chen F."/>
            <person name="Chiyoda S."/>
            <person name="Chovatia M."/>
            <person name="Davies K.M."/>
            <person name="Delmans M."/>
            <person name="Demura T."/>
            <person name="Dierschke T."/>
            <person name="Dolan L."/>
            <person name="Dorantes-Acosta A.E."/>
            <person name="Eklund D.M."/>
            <person name="Florent S.N."/>
            <person name="Flores-Sandoval E."/>
            <person name="Fujiyama A."/>
            <person name="Fukuzawa H."/>
            <person name="Galik B."/>
            <person name="Grimanelli D."/>
            <person name="Grimwood J."/>
            <person name="Grossniklaus U."/>
            <person name="Hamada T."/>
            <person name="Haseloff J."/>
            <person name="Hetherington A.J."/>
            <person name="Higo A."/>
            <person name="Hirakawa Y."/>
            <person name="Hundley H.N."/>
            <person name="Ikeda Y."/>
            <person name="Inoue K."/>
            <person name="Inoue S.I."/>
            <person name="Ishida S."/>
            <person name="Jia Q."/>
            <person name="Kakita M."/>
            <person name="Kanazawa T."/>
            <person name="Kawai Y."/>
            <person name="Kawashima T."/>
            <person name="Kennedy M."/>
            <person name="Kinose K."/>
            <person name="Kinoshita T."/>
            <person name="Kohara Y."/>
            <person name="Koide E."/>
            <person name="Komatsu K."/>
            <person name="Kopischke S."/>
            <person name="Kubo M."/>
            <person name="Kyozuka J."/>
            <person name="Lagercrantz U."/>
            <person name="Lin S.S."/>
            <person name="Lindquist E."/>
            <person name="Lipzen A.M."/>
            <person name="Lu C.W."/>
            <person name="De Luna E."/>
            <person name="Martienssen R.A."/>
            <person name="Minamino N."/>
            <person name="Mizutani M."/>
            <person name="Mizutani M."/>
            <person name="Mochizuki N."/>
            <person name="Monte I."/>
            <person name="Mosher R."/>
            <person name="Nagasaki H."/>
            <person name="Nakagami H."/>
            <person name="Naramoto S."/>
            <person name="Nishitani K."/>
            <person name="Ohtani M."/>
            <person name="Okamoto T."/>
            <person name="Okumura M."/>
            <person name="Phillips J."/>
            <person name="Pollak B."/>
            <person name="Reinders A."/>
            <person name="Rovekamp M."/>
            <person name="Sano R."/>
            <person name="Sawa S."/>
            <person name="Schmid M.W."/>
            <person name="Shirakawa M."/>
            <person name="Solano R."/>
            <person name="Spunde A."/>
            <person name="Suetsugu N."/>
            <person name="Sugano S."/>
            <person name="Sugiyama A."/>
            <person name="Sun R."/>
            <person name="Suzuki Y."/>
            <person name="Takenaka M."/>
            <person name="Takezawa D."/>
            <person name="Tomogane H."/>
            <person name="Tsuzuki M."/>
            <person name="Ueda T."/>
            <person name="Umeda M."/>
            <person name="Ward J.M."/>
            <person name="Watanabe Y."/>
            <person name="Yazaki K."/>
            <person name="Yokoyama R."/>
            <person name="Yoshitake Y."/>
            <person name="Yotsui I."/>
            <person name="Zachgo S."/>
            <person name="Schmutz J."/>
        </authorList>
    </citation>
    <scope>NUCLEOTIDE SEQUENCE [LARGE SCALE GENOMIC DNA]</scope>
    <source>
        <strain evidence="7">Tak-1</strain>
    </source>
</reference>